<dbReference type="InterPro" id="IPR004331">
    <property type="entry name" value="SPX_dom"/>
</dbReference>
<feature type="region of interest" description="Disordered" evidence="4">
    <location>
        <begin position="200"/>
        <end position="220"/>
    </location>
</feature>
<keyword evidence="8" id="KW-1185">Reference proteome</keyword>
<feature type="domain" description="SPX" evidence="6">
    <location>
        <begin position="1"/>
        <end position="338"/>
    </location>
</feature>
<dbReference type="PANTHER" id="PTHR10783">
    <property type="entry name" value="XENOTROPIC AND POLYTROPIC RETROVIRUS RECEPTOR 1-RELATED"/>
    <property type="match status" value="1"/>
</dbReference>
<evidence type="ECO:0000256" key="2">
    <source>
        <dbReference type="ARBA" id="ARBA00022475"/>
    </source>
</evidence>
<dbReference type="GO" id="GO:0000822">
    <property type="term" value="F:inositol hexakisphosphate binding"/>
    <property type="evidence" value="ECO:0007669"/>
    <property type="project" value="TreeGrafter"/>
</dbReference>
<comment type="subcellular location">
    <subcellularLocation>
        <location evidence="1">Cell membrane</location>
        <topology evidence="1">Multi-pass membrane protein</topology>
    </subcellularLocation>
</comment>
<dbReference type="CDD" id="cd14476">
    <property type="entry name" value="SPX_PHO1_like"/>
    <property type="match status" value="1"/>
</dbReference>
<dbReference type="GO" id="GO:0005886">
    <property type="term" value="C:plasma membrane"/>
    <property type="evidence" value="ECO:0007669"/>
    <property type="project" value="UniProtKB-SubCell"/>
</dbReference>
<evidence type="ECO:0000256" key="5">
    <source>
        <dbReference type="SAM" id="Phobius"/>
    </source>
</evidence>
<dbReference type="GO" id="GO:0006817">
    <property type="term" value="P:phosphate ion transport"/>
    <property type="evidence" value="ECO:0007669"/>
    <property type="project" value="TreeGrafter"/>
</dbReference>
<sequence>MKFGKEFISQMVPEWQEAYMDYNFLKTLLKEIQVFKRRSNPKIKQDGSRRKNLTLYRAFSGLITPRSNPPQTPSDIENQVILVNTVRQNGEEGLETMFLNAADEGGKYELVYFEKLDGEFNKVVKFYKSKVEEVMKEAAVLNKQMEALIAFRIKVENPKGWVNSLEEITRLSLDIEASRAAISASTPSAARASRRIPMDVIDEESSNNQGQSDGSSDDKDAIEMKPVYLNDQRLNQNTIRTIRPAPLEILNHVKFNTTQETPRSTIIGFLNLSNQTDLKFTKDNLKKAEKQLKKAFIEFYHKLRLLKSYSFLNILACSKIMKKYDKIASRTASKSYMAMVDNSYLSSSEEVSKLMERVEATFIKHFSNSNRRKGMGILRPKAKKERHRVTFSTGFLVGCTFALTVALALIIRARNILDKEGRVLYMETMFPLYSLFGFIVLHTLMYAANIYFWKRYRVYSSVFV</sequence>
<feature type="transmembrane region" description="Helical" evidence="5">
    <location>
        <begin position="431"/>
        <end position="453"/>
    </location>
</feature>
<evidence type="ECO:0000259" key="6">
    <source>
        <dbReference type="PROSITE" id="PS51382"/>
    </source>
</evidence>
<dbReference type="Pfam" id="PF03105">
    <property type="entry name" value="SPX"/>
    <property type="match status" value="1"/>
</dbReference>
<keyword evidence="5" id="KW-1133">Transmembrane helix</keyword>
<evidence type="ECO:0000313" key="7">
    <source>
        <dbReference type="EMBL" id="CAI9785254.1"/>
    </source>
</evidence>
<keyword evidence="5" id="KW-0812">Transmembrane</keyword>
<proteinExistence type="predicted"/>
<dbReference type="InterPro" id="IPR034092">
    <property type="entry name" value="PHO1_SPX"/>
</dbReference>
<evidence type="ECO:0000256" key="3">
    <source>
        <dbReference type="ARBA" id="ARBA00043939"/>
    </source>
</evidence>
<accession>A0AAD2ACY6</accession>
<dbReference type="GO" id="GO:0005802">
    <property type="term" value="C:trans-Golgi network"/>
    <property type="evidence" value="ECO:0007669"/>
    <property type="project" value="TreeGrafter"/>
</dbReference>
<reference evidence="7" key="1">
    <citation type="submission" date="2023-05" db="EMBL/GenBank/DDBJ databases">
        <authorList>
            <person name="Huff M."/>
        </authorList>
    </citation>
    <scope>NUCLEOTIDE SEQUENCE</scope>
</reference>
<gene>
    <name evidence="7" type="ORF">FPE_LOCUS32684</name>
</gene>
<dbReference type="PANTHER" id="PTHR10783:SF4">
    <property type="entry name" value="PHOSPHATE TRANSPORTER PHO1 HOMOLOG 3"/>
    <property type="match status" value="1"/>
</dbReference>
<evidence type="ECO:0000313" key="8">
    <source>
        <dbReference type="Proteomes" id="UP000834106"/>
    </source>
</evidence>
<comment type="function">
    <text evidence="3">May transport inorganic phosphate (Pi).</text>
</comment>
<dbReference type="GO" id="GO:0016036">
    <property type="term" value="P:cellular response to phosphate starvation"/>
    <property type="evidence" value="ECO:0007669"/>
    <property type="project" value="TreeGrafter"/>
</dbReference>
<dbReference type="AlphaFoldDB" id="A0AAD2ACY6"/>
<dbReference type="EMBL" id="OU503056">
    <property type="protein sequence ID" value="CAI9785254.1"/>
    <property type="molecule type" value="Genomic_DNA"/>
</dbReference>
<evidence type="ECO:0000256" key="1">
    <source>
        <dbReference type="ARBA" id="ARBA00004651"/>
    </source>
</evidence>
<name>A0AAD2ACY6_9LAMI</name>
<dbReference type="Proteomes" id="UP000834106">
    <property type="component" value="Chromosome 21"/>
</dbReference>
<keyword evidence="2" id="KW-1003">Cell membrane</keyword>
<dbReference type="PROSITE" id="PS51382">
    <property type="entry name" value="SPX"/>
    <property type="match status" value="1"/>
</dbReference>
<evidence type="ECO:0000256" key="4">
    <source>
        <dbReference type="SAM" id="MobiDB-lite"/>
    </source>
</evidence>
<organism evidence="7 8">
    <name type="scientific">Fraxinus pennsylvanica</name>
    <dbReference type="NCBI Taxonomy" id="56036"/>
    <lineage>
        <taxon>Eukaryota</taxon>
        <taxon>Viridiplantae</taxon>
        <taxon>Streptophyta</taxon>
        <taxon>Embryophyta</taxon>
        <taxon>Tracheophyta</taxon>
        <taxon>Spermatophyta</taxon>
        <taxon>Magnoliopsida</taxon>
        <taxon>eudicotyledons</taxon>
        <taxon>Gunneridae</taxon>
        <taxon>Pentapetalae</taxon>
        <taxon>asterids</taxon>
        <taxon>lamiids</taxon>
        <taxon>Lamiales</taxon>
        <taxon>Oleaceae</taxon>
        <taxon>Oleeae</taxon>
        <taxon>Fraxinus</taxon>
    </lineage>
</organism>
<protein>
    <recommendedName>
        <fullName evidence="6">SPX domain-containing protein</fullName>
    </recommendedName>
</protein>
<feature type="transmembrane region" description="Helical" evidence="5">
    <location>
        <begin position="389"/>
        <end position="411"/>
    </location>
</feature>
<keyword evidence="5" id="KW-0472">Membrane</keyword>